<organism evidence="2 3">
    <name type="scientific">Hypothenemus hampei</name>
    <name type="common">Coffee berry borer</name>
    <dbReference type="NCBI Taxonomy" id="57062"/>
    <lineage>
        <taxon>Eukaryota</taxon>
        <taxon>Metazoa</taxon>
        <taxon>Ecdysozoa</taxon>
        <taxon>Arthropoda</taxon>
        <taxon>Hexapoda</taxon>
        <taxon>Insecta</taxon>
        <taxon>Pterygota</taxon>
        <taxon>Neoptera</taxon>
        <taxon>Endopterygota</taxon>
        <taxon>Coleoptera</taxon>
        <taxon>Polyphaga</taxon>
        <taxon>Cucujiformia</taxon>
        <taxon>Curculionidae</taxon>
        <taxon>Scolytinae</taxon>
        <taxon>Hypothenemus</taxon>
    </lineage>
</organism>
<dbReference type="InterPro" id="IPR047794">
    <property type="entry name" value="C45_proenzyme-like"/>
</dbReference>
<protein>
    <recommendedName>
        <fullName evidence="1">Peptidase C45 hydrolase domain-containing protein</fullName>
    </recommendedName>
</protein>
<accession>A0ABD1FDQ7</accession>
<dbReference type="NCBIfam" id="NF040521">
    <property type="entry name" value="C45_proenzyme"/>
    <property type="match status" value="1"/>
</dbReference>
<gene>
    <name evidence="2" type="ORF">ABEB36_001175</name>
</gene>
<dbReference type="PANTHER" id="PTHR34180">
    <property type="entry name" value="PEPTIDASE C45"/>
    <property type="match status" value="1"/>
</dbReference>
<evidence type="ECO:0000313" key="3">
    <source>
        <dbReference type="Proteomes" id="UP001566132"/>
    </source>
</evidence>
<dbReference type="EMBL" id="JBDJPC010000001">
    <property type="protein sequence ID" value="KAL1517408.1"/>
    <property type="molecule type" value="Genomic_DNA"/>
</dbReference>
<sequence>MLGRRNSIPILYTKGTHYEVGYDMGRTFSGLIHSLLETEKDLQQFLAAWETPSGRKGYDDTLHCCQTNFPQYVRELQGIADGAKVPFHELFLWHMDDVILAVAEKKPSDSPTGCSTVCVNERGQEILGHTEDAYSSILNHFYLVSAHIIEKEPQGKWGSKEEKFTSLCYAGHLPGYTMGYNHHGLVFSINTLSVKRLLTGKTPRYFLTRALLGAENYVQVQQILRDSGCGAGNGCSINATFLKQEGSRMMHNIEMAPATSDQVNESQLSILTIGPGECTFHANSYLRLQVDEANIGMTQNSKARLACFKRCPTPKTEKDVRQILSDKSDSKNPIFRDRKDDFVQTICCGIFNLTEKTWSLYADVPQDNEPLVVLPLKLKN</sequence>
<feature type="domain" description="Peptidase C45 hydrolase" evidence="1">
    <location>
        <begin position="120"/>
        <end position="365"/>
    </location>
</feature>
<evidence type="ECO:0000259" key="1">
    <source>
        <dbReference type="Pfam" id="PF03417"/>
    </source>
</evidence>
<dbReference type="Gene3D" id="3.60.60.10">
    <property type="entry name" value="Penicillin V Acylase, Chain A"/>
    <property type="match status" value="1"/>
</dbReference>
<proteinExistence type="predicted"/>
<dbReference type="InterPro" id="IPR005079">
    <property type="entry name" value="Peptidase_C45_hydrolase"/>
</dbReference>
<reference evidence="2 3" key="1">
    <citation type="submission" date="2024-05" db="EMBL/GenBank/DDBJ databases">
        <title>Genetic variation in Jamaican populations of the coffee berry borer (Hypothenemus hampei).</title>
        <authorList>
            <person name="Errbii M."/>
            <person name="Myrie A."/>
        </authorList>
    </citation>
    <scope>NUCLEOTIDE SEQUENCE [LARGE SCALE GENOMIC DNA]</scope>
    <source>
        <strain evidence="2">JA-Hopewell-2020-01-JO</strain>
        <tissue evidence="2">Whole body</tissue>
    </source>
</reference>
<name>A0ABD1FDQ7_HYPHA</name>
<keyword evidence="3" id="KW-1185">Reference proteome</keyword>
<dbReference type="Pfam" id="PF03417">
    <property type="entry name" value="AAT"/>
    <property type="match status" value="1"/>
</dbReference>
<dbReference type="AlphaFoldDB" id="A0ABD1FDQ7"/>
<evidence type="ECO:0000313" key="2">
    <source>
        <dbReference type="EMBL" id="KAL1517408.1"/>
    </source>
</evidence>
<dbReference type="PANTHER" id="PTHR34180:SF1">
    <property type="entry name" value="BETA-ALANYL-DOPAMINE_CARCININE HYDROLASE"/>
    <property type="match status" value="1"/>
</dbReference>
<comment type="caution">
    <text evidence="2">The sequence shown here is derived from an EMBL/GenBank/DDBJ whole genome shotgun (WGS) entry which is preliminary data.</text>
</comment>
<dbReference type="InterPro" id="IPR047801">
    <property type="entry name" value="Peptidase_C45"/>
</dbReference>
<dbReference type="Gene3D" id="1.10.10.2120">
    <property type="match status" value="1"/>
</dbReference>
<dbReference type="Proteomes" id="UP001566132">
    <property type="component" value="Unassembled WGS sequence"/>
</dbReference>